<name>A0A835HCV9_9MAGN</name>
<sequence>VGFIFYQGICDEQCLKVRVACGNIWHYSLSRRDLPNILLSAARSLFEQITYAHKKSFGKQKYAEIHATFGFIHGQNNKYEKPQSLISLIASSSHRRLISSLDSFVMPLLKELYLQSSSHDFHKNLGHAWLHVRGQRFQLLLTPDDLDPAIKHSQVVEKTALLGLEIKYKSNIPVESTSTSNVHIESISNVHVEPISNIHVQAISNKYDNPNPIVQSSAKSCVSPFKVIDIDPDHSIHKIVNHKAKRVLVEVNGVQKVLLCKKPRVISVDSDGEAEPSGEASAGLNDEAFQMLEEVVDHVLTDWANVIDTAKVFNEGADVGARFDVGDIGISSDEADKVFCTGDWFGPTVDTNARYNSYDSSDEEDENFNLEENVMDEDSEGFVTGLVDEEKHFNEIDEVDPIDNLGKIGSNLFENEQKEDIVNIPTAGQLVKGMELRTMEECRKFFKAYGIQNRFNFRHNKNDEKRNRIWCCNEGTMGEECQFGTYGWYAWCSATQDHHTVKLRKFNDTHTFEADKDDKYRHARAP</sequence>
<dbReference type="Proteomes" id="UP000631114">
    <property type="component" value="Unassembled WGS sequence"/>
</dbReference>
<protein>
    <recommendedName>
        <fullName evidence="3">Transposase MuDR plant domain-containing protein</fullName>
    </recommendedName>
</protein>
<gene>
    <name evidence="1" type="ORF">IFM89_014480</name>
</gene>
<dbReference type="EMBL" id="JADFTS010000007">
    <property type="protein sequence ID" value="KAF9596916.1"/>
    <property type="molecule type" value="Genomic_DNA"/>
</dbReference>
<dbReference type="AlphaFoldDB" id="A0A835HCV9"/>
<feature type="non-terminal residue" evidence="1">
    <location>
        <position position="526"/>
    </location>
</feature>
<dbReference type="OrthoDB" id="1932754at2759"/>
<accession>A0A835HCV9</accession>
<evidence type="ECO:0000313" key="1">
    <source>
        <dbReference type="EMBL" id="KAF9596916.1"/>
    </source>
</evidence>
<evidence type="ECO:0008006" key="3">
    <source>
        <dbReference type="Google" id="ProtNLM"/>
    </source>
</evidence>
<proteinExistence type="predicted"/>
<evidence type="ECO:0000313" key="2">
    <source>
        <dbReference type="Proteomes" id="UP000631114"/>
    </source>
</evidence>
<comment type="caution">
    <text evidence="1">The sequence shown here is derived from an EMBL/GenBank/DDBJ whole genome shotgun (WGS) entry which is preliminary data.</text>
</comment>
<organism evidence="1 2">
    <name type="scientific">Coptis chinensis</name>
    <dbReference type="NCBI Taxonomy" id="261450"/>
    <lineage>
        <taxon>Eukaryota</taxon>
        <taxon>Viridiplantae</taxon>
        <taxon>Streptophyta</taxon>
        <taxon>Embryophyta</taxon>
        <taxon>Tracheophyta</taxon>
        <taxon>Spermatophyta</taxon>
        <taxon>Magnoliopsida</taxon>
        <taxon>Ranunculales</taxon>
        <taxon>Ranunculaceae</taxon>
        <taxon>Coptidoideae</taxon>
        <taxon>Coptis</taxon>
    </lineage>
</organism>
<keyword evidence="2" id="KW-1185">Reference proteome</keyword>
<reference evidence="1 2" key="1">
    <citation type="submission" date="2020-10" db="EMBL/GenBank/DDBJ databases">
        <title>The Coptis chinensis genome and diversification of protoberbering-type alkaloids.</title>
        <authorList>
            <person name="Wang B."/>
            <person name="Shu S."/>
            <person name="Song C."/>
            <person name="Liu Y."/>
        </authorList>
    </citation>
    <scope>NUCLEOTIDE SEQUENCE [LARGE SCALE GENOMIC DNA]</scope>
    <source>
        <strain evidence="1">HL-2020</strain>
        <tissue evidence="1">Leaf</tissue>
    </source>
</reference>